<dbReference type="eggNOG" id="COG0664">
    <property type="taxonomic scope" value="Bacteria"/>
</dbReference>
<proteinExistence type="predicted"/>
<dbReference type="InterPro" id="IPR018490">
    <property type="entry name" value="cNMP-bd_dom_sf"/>
</dbReference>
<dbReference type="GO" id="GO:0005829">
    <property type="term" value="C:cytosol"/>
    <property type="evidence" value="ECO:0007669"/>
    <property type="project" value="TreeGrafter"/>
</dbReference>
<dbReference type="Proteomes" id="UP000007939">
    <property type="component" value="Chromosome"/>
</dbReference>
<feature type="domain" description="Cyclic nucleotide-binding" evidence="4">
    <location>
        <begin position="71"/>
        <end position="191"/>
    </location>
</feature>
<reference evidence="7" key="1">
    <citation type="submission" date="2011-04" db="EMBL/GenBank/DDBJ databases">
        <title>The complete genome of Spirochaeta coccoides DSM 17374.</title>
        <authorList>
            <person name="Lucas S."/>
            <person name="Copeland A."/>
            <person name="Lapidus A."/>
            <person name="Bruce D."/>
            <person name="Goodwin L."/>
            <person name="Pitluck S."/>
            <person name="Peters L."/>
            <person name="Kyrpides N."/>
            <person name="Mavromatis K."/>
            <person name="Pagani I."/>
            <person name="Ivanova N."/>
            <person name="Ovchinnikova G."/>
            <person name="Lu M."/>
            <person name="Detter J.C."/>
            <person name="Tapia R."/>
            <person name="Han C."/>
            <person name="Land M."/>
            <person name="Hauser L."/>
            <person name="Markowitz V."/>
            <person name="Cheng J.-F."/>
            <person name="Hugenholtz P."/>
            <person name="Woyke T."/>
            <person name="Wu D."/>
            <person name="Spring S."/>
            <person name="Schroeder M."/>
            <person name="Brambilla E."/>
            <person name="Klenk H.-P."/>
            <person name="Eisen J.A."/>
        </authorList>
    </citation>
    <scope>NUCLEOTIDE SEQUENCE [LARGE SCALE GENOMIC DNA]</scope>
    <source>
        <strain evidence="7">ATCC BAA-1237 / DSM 17374 / SPN1</strain>
    </source>
</reference>
<dbReference type="InterPro" id="IPR000595">
    <property type="entry name" value="cNMP-bd_dom"/>
</dbReference>
<keyword evidence="7" id="KW-1185">Reference proteome</keyword>
<dbReference type="SUPFAM" id="SSF51206">
    <property type="entry name" value="cAMP-binding domain-like"/>
    <property type="match status" value="1"/>
</dbReference>
<dbReference type="GO" id="GO:0003677">
    <property type="term" value="F:DNA binding"/>
    <property type="evidence" value="ECO:0007669"/>
    <property type="project" value="UniProtKB-KW"/>
</dbReference>
<dbReference type="InterPro" id="IPR012318">
    <property type="entry name" value="HTH_CRP"/>
</dbReference>
<evidence type="ECO:0000259" key="4">
    <source>
        <dbReference type="PROSITE" id="PS50042"/>
    </source>
</evidence>
<keyword evidence="2" id="KW-0238">DNA-binding</keyword>
<evidence type="ECO:0000256" key="2">
    <source>
        <dbReference type="ARBA" id="ARBA00023125"/>
    </source>
</evidence>
<dbReference type="AlphaFoldDB" id="F4GIE5"/>
<keyword evidence="1" id="KW-0805">Transcription regulation</keyword>
<dbReference type="SMART" id="SM00100">
    <property type="entry name" value="cNMP"/>
    <property type="match status" value="1"/>
</dbReference>
<dbReference type="EMBL" id="CP002659">
    <property type="protein sequence ID" value="AEC01653.1"/>
    <property type="molecule type" value="Genomic_DNA"/>
</dbReference>
<feature type="domain" description="HTH crp-type" evidence="5">
    <location>
        <begin position="205"/>
        <end position="279"/>
    </location>
</feature>
<organism evidence="6 7">
    <name type="scientific">Parasphaerochaeta coccoides (strain ATCC BAA-1237 / DSM 17374 / SPN1)</name>
    <name type="common">Sphaerochaeta coccoides</name>
    <dbReference type="NCBI Taxonomy" id="760011"/>
    <lineage>
        <taxon>Bacteria</taxon>
        <taxon>Pseudomonadati</taxon>
        <taxon>Spirochaetota</taxon>
        <taxon>Spirochaetia</taxon>
        <taxon>Spirochaetales</taxon>
        <taxon>Sphaerochaetaceae</taxon>
        <taxon>Parasphaerochaeta</taxon>
    </lineage>
</organism>
<accession>F4GIE5</accession>
<dbReference type="KEGG" id="scc:Spico_0425"/>
<dbReference type="HOGENOM" id="CLU_075053_4_0_12"/>
<dbReference type="PANTHER" id="PTHR24567">
    <property type="entry name" value="CRP FAMILY TRANSCRIPTIONAL REGULATORY PROTEIN"/>
    <property type="match status" value="1"/>
</dbReference>
<dbReference type="PROSITE" id="PS51063">
    <property type="entry name" value="HTH_CRP_2"/>
    <property type="match status" value="1"/>
</dbReference>
<dbReference type="InterPro" id="IPR050397">
    <property type="entry name" value="Env_Response_Regulators"/>
</dbReference>
<evidence type="ECO:0000256" key="3">
    <source>
        <dbReference type="ARBA" id="ARBA00023163"/>
    </source>
</evidence>
<gene>
    <name evidence="6" type="ordered locus">Spico_0425</name>
</gene>
<dbReference type="GO" id="GO:0003700">
    <property type="term" value="F:DNA-binding transcription factor activity"/>
    <property type="evidence" value="ECO:0007669"/>
    <property type="project" value="TreeGrafter"/>
</dbReference>
<reference evidence="6 7" key="2">
    <citation type="journal article" date="2012" name="Stand. Genomic Sci.">
        <title>Complete genome sequence of the termite hindgut bacterium Spirochaeta coccoides type strain (SPN1(T)), reclassification in the genus Sphaerochaeta as Sphaerochaeta coccoides comb. nov. and emendations of the family Spirochaetaceae and the genus Sphaerochaeta.</title>
        <authorList>
            <person name="Abt B."/>
            <person name="Han C."/>
            <person name="Scheuner C."/>
            <person name="Lu M."/>
            <person name="Lapidus A."/>
            <person name="Nolan M."/>
            <person name="Lucas S."/>
            <person name="Hammon N."/>
            <person name="Deshpande S."/>
            <person name="Cheng J.F."/>
            <person name="Tapia R."/>
            <person name="Goodwin L.A."/>
            <person name="Pitluck S."/>
            <person name="Liolios K."/>
            <person name="Pagani I."/>
            <person name="Ivanova N."/>
            <person name="Mavromatis K."/>
            <person name="Mikhailova N."/>
            <person name="Huntemann M."/>
            <person name="Pati A."/>
            <person name="Chen A."/>
            <person name="Palaniappan K."/>
            <person name="Land M."/>
            <person name="Hauser L."/>
            <person name="Brambilla E.M."/>
            <person name="Rohde M."/>
            <person name="Spring S."/>
            <person name="Gronow S."/>
            <person name="Goker M."/>
            <person name="Woyke T."/>
            <person name="Bristow J."/>
            <person name="Eisen J.A."/>
            <person name="Markowitz V."/>
            <person name="Hugenholtz P."/>
            <person name="Kyrpides N.C."/>
            <person name="Klenk H.P."/>
            <person name="Detter J.C."/>
        </authorList>
    </citation>
    <scope>NUCLEOTIDE SEQUENCE [LARGE SCALE GENOMIC DNA]</scope>
    <source>
        <strain evidence="7">ATCC BAA-1237 / DSM 17374 / SPN1</strain>
    </source>
</reference>
<dbReference type="PROSITE" id="PS50042">
    <property type="entry name" value="CNMP_BINDING_3"/>
    <property type="match status" value="1"/>
</dbReference>
<dbReference type="OrthoDB" id="9798104at2"/>
<dbReference type="Pfam" id="PF13545">
    <property type="entry name" value="HTH_Crp_2"/>
    <property type="match status" value="1"/>
</dbReference>
<dbReference type="PANTHER" id="PTHR24567:SF28">
    <property type="entry name" value="LISTERIOLYSIN REGULATORY PROTEIN"/>
    <property type="match status" value="1"/>
</dbReference>
<dbReference type="SMART" id="SM00419">
    <property type="entry name" value="HTH_CRP"/>
    <property type="match status" value="1"/>
</dbReference>
<dbReference type="CDD" id="cd00038">
    <property type="entry name" value="CAP_ED"/>
    <property type="match status" value="1"/>
</dbReference>
<dbReference type="Pfam" id="PF00027">
    <property type="entry name" value="cNMP_binding"/>
    <property type="match status" value="1"/>
</dbReference>
<dbReference type="InterPro" id="IPR036390">
    <property type="entry name" value="WH_DNA-bd_sf"/>
</dbReference>
<dbReference type="InterPro" id="IPR014710">
    <property type="entry name" value="RmlC-like_jellyroll"/>
</dbReference>
<protein>
    <submittedName>
        <fullName evidence="6">Transcriptional regulator, Crp/Fnr family</fullName>
    </submittedName>
</protein>
<dbReference type="SUPFAM" id="SSF46785">
    <property type="entry name" value="Winged helix' DNA-binding domain"/>
    <property type="match status" value="1"/>
</dbReference>
<dbReference type="InterPro" id="IPR036388">
    <property type="entry name" value="WH-like_DNA-bd_sf"/>
</dbReference>
<evidence type="ECO:0000259" key="5">
    <source>
        <dbReference type="PROSITE" id="PS51063"/>
    </source>
</evidence>
<dbReference type="Gene3D" id="2.60.120.10">
    <property type="entry name" value="Jelly Rolls"/>
    <property type="match status" value="1"/>
</dbReference>
<sequence length="289" mass="31898">MGLLQNEFAASPSLSLAKGCLCRTELSCVHWIFFVFGITVCTMENMENLKVHPGCDLTCPHGRNCIHNIPLFSSLGHDAIMSLTAVMSHHSWKKGDVILREGAQATGFTIIREGIAKAVKVTAEGREQILYIFPKNDYFGARFLFTDGIAPYTVVALEDTITCALDTKNFRSLLAAQPEISLQVINALAGRMRSLERILLNVGGRNSAIRIASMLLELSEGYGVHTSNGVELELPLSREGWANHLGLARETLSRKMTQLEEMGIIVQYPGKKLLIKDMASLREYVETGE</sequence>
<evidence type="ECO:0000313" key="7">
    <source>
        <dbReference type="Proteomes" id="UP000007939"/>
    </source>
</evidence>
<dbReference type="PRINTS" id="PR00034">
    <property type="entry name" value="HTHCRP"/>
</dbReference>
<name>F4GIE5_PARC1</name>
<evidence type="ECO:0000256" key="1">
    <source>
        <dbReference type="ARBA" id="ARBA00023015"/>
    </source>
</evidence>
<evidence type="ECO:0000313" key="6">
    <source>
        <dbReference type="EMBL" id="AEC01653.1"/>
    </source>
</evidence>
<keyword evidence="3" id="KW-0804">Transcription</keyword>
<dbReference type="Gene3D" id="1.10.10.10">
    <property type="entry name" value="Winged helix-like DNA-binding domain superfamily/Winged helix DNA-binding domain"/>
    <property type="match status" value="1"/>
</dbReference>
<dbReference type="STRING" id="760011.Spico_0425"/>